<keyword evidence="10" id="KW-1185">Reference proteome</keyword>
<dbReference type="Proteomes" id="UP000179807">
    <property type="component" value="Unassembled WGS sequence"/>
</dbReference>
<proteinExistence type="inferred from homology"/>
<gene>
    <name evidence="9" type="ORF">TRFO_13176</name>
</gene>
<evidence type="ECO:0000259" key="8">
    <source>
        <dbReference type="PROSITE" id="PS50011"/>
    </source>
</evidence>
<comment type="similarity">
    <text evidence="7">Belongs to the protein kinase superfamily.</text>
</comment>
<dbReference type="SMART" id="SM00220">
    <property type="entry name" value="S_TKc"/>
    <property type="match status" value="1"/>
</dbReference>
<keyword evidence="3 6" id="KW-0547">Nucleotide-binding</keyword>
<dbReference type="EMBL" id="MLAK01000100">
    <property type="protein sequence ID" value="OHT16569.1"/>
    <property type="molecule type" value="Genomic_DNA"/>
</dbReference>
<dbReference type="OrthoDB" id="40902at2759"/>
<evidence type="ECO:0000256" key="5">
    <source>
        <dbReference type="ARBA" id="ARBA00022840"/>
    </source>
</evidence>
<protein>
    <recommendedName>
        <fullName evidence="8">Protein kinase domain-containing protein</fullName>
    </recommendedName>
</protein>
<dbReference type="SUPFAM" id="SSF56112">
    <property type="entry name" value="Protein kinase-like (PK-like)"/>
    <property type="match status" value="1"/>
</dbReference>
<dbReference type="Pfam" id="PF00069">
    <property type="entry name" value="Pkinase"/>
    <property type="match status" value="1"/>
</dbReference>
<dbReference type="FunFam" id="3.30.200.20:FF:000315">
    <property type="entry name" value="Calcium-dependent protein kinase 3"/>
    <property type="match status" value="1"/>
</dbReference>
<keyword evidence="4" id="KW-0418">Kinase</keyword>
<dbReference type="InterPro" id="IPR000719">
    <property type="entry name" value="Prot_kinase_dom"/>
</dbReference>
<evidence type="ECO:0000313" key="10">
    <source>
        <dbReference type="Proteomes" id="UP000179807"/>
    </source>
</evidence>
<evidence type="ECO:0000256" key="6">
    <source>
        <dbReference type="PROSITE-ProRule" id="PRU10141"/>
    </source>
</evidence>
<evidence type="ECO:0000256" key="4">
    <source>
        <dbReference type="ARBA" id="ARBA00022777"/>
    </source>
</evidence>
<evidence type="ECO:0000256" key="2">
    <source>
        <dbReference type="ARBA" id="ARBA00022679"/>
    </source>
</evidence>
<dbReference type="PANTHER" id="PTHR24346:SF82">
    <property type="entry name" value="KP78A-RELATED"/>
    <property type="match status" value="1"/>
</dbReference>
<evidence type="ECO:0000256" key="7">
    <source>
        <dbReference type="RuleBase" id="RU000304"/>
    </source>
</evidence>
<dbReference type="InterPro" id="IPR017441">
    <property type="entry name" value="Protein_kinase_ATP_BS"/>
</dbReference>
<keyword evidence="5 6" id="KW-0067">ATP-binding</keyword>
<organism evidence="9 10">
    <name type="scientific">Tritrichomonas foetus</name>
    <dbReference type="NCBI Taxonomy" id="1144522"/>
    <lineage>
        <taxon>Eukaryota</taxon>
        <taxon>Metamonada</taxon>
        <taxon>Parabasalia</taxon>
        <taxon>Tritrichomonadida</taxon>
        <taxon>Tritrichomonadidae</taxon>
        <taxon>Tritrichomonas</taxon>
    </lineage>
</organism>
<dbReference type="VEuPathDB" id="TrichDB:TRFO_13176"/>
<feature type="binding site" evidence="6">
    <location>
        <position position="34"/>
    </location>
    <ligand>
        <name>ATP</name>
        <dbReference type="ChEBI" id="CHEBI:30616"/>
    </ligand>
</feature>
<evidence type="ECO:0000313" key="9">
    <source>
        <dbReference type="EMBL" id="OHT16569.1"/>
    </source>
</evidence>
<accession>A0A1J4KZ90</accession>
<name>A0A1J4KZ90_9EUKA</name>
<keyword evidence="1 7" id="KW-0723">Serine/threonine-protein kinase</keyword>
<dbReference type="GO" id="GO:0005737">
    <property type="term" value="C:cytoplasm"/>
    <property type="evidence" value="ECO:0007669"/>
    <property type="project" value="TreeGrafter"/>
</dbReference>
<dbReference type="GO" id="GO:0035556">
    <property type="term" value="P:intracellular signal transduction"/>
    <property type="evidence" value="ECO:0007669"/>
    <property type="project" value="TreeGrafter"/>
</dbReference>
<sequence length="156" mass="18115">MIENYEVLEEIGSGSYSVVYKAMDKQTNTIVAIKVMNKCDSEMKKLYENETTIMKKLNHPNIVKLISNFEDKRRYYLVMELIYGMSILDKINNYGVLTEKNAKMIFYEIVSAIEYLHQNNIVHRDLKAENIIIDDFGHVNIIDFGFGITTKELESA</sequence>
<evidence type="ECO:0000256" key="1">
    <source>
        <dbReference type="ARBA" id="ARBA00022527"/>
    </source>
</evidence>
<keyword evidence="2" id="KW-0808">Transferase</keyword>
<dbReference type="GeneID" id="94831787"/>
<dbReference type="InterPro" id="IPR011009">
    <property type="entry name" value="Kinase-like_dom_sf"/>
</dbReference>
<dbReference type="GO" id="GO:0005524">
    <property type="term" value="F:ATP binding"/>
    <property type="evidence" value="ECO:0007669"/>
    <property type="project" value="UniProtKB-UniRule"/>
</dbReference>
<dbReference type="RefSeq" id="XP_068369705.1">
    <property type="nucleotide sequence ID" value="XM_068497083.1"/>
</dbReference>
<dbReference type="Gene3D" id="1.10.510.10">
    <property type="entry name" value="Transferase(Phosphotransferase) domain 1"/>
    <property type="match status" value="1"/>
</dbReference>
<dbReference type="PANTHER" id="PTHR24346">
    <property type="entry name" value="MAP/MICROTUBULE AFFINITY-REGULATING KINASE"/>
    <property type="match status" value="1"/>
</dbReference>
<dbReference type="PROSITE" id="PS00107">
    <property type="entry name" value="PROTEIN_KINASE_ATP"/>
    <property type="match status" value="1"/>
</dbReference>
<dbReference type="AlphaFoldDB" id="A0A1J4KZ90"/>
<dbReference type="InterPro" id="IPR008271">
    <property type="entry name" value="Ser/Thr_kinase_AS"/>
</dbReference>
<feature type="domain" description="Protein kinase" evidence="8">
    <location>
        <begin position="5"/>
        <end position="156"/>
    </location>
</feature>
<dbReference type="PROSITE" id="PS50011">
    <property type="entry name" value="PROTEIN_KINASE_DOM"/>
    <property type="match status" value="1"/>
</dbReference>
<dbReference type="PROSITE" id="PS00108">
    <property type="entry name" value="PROTEIN_KINASE_ST"/>
    <property type="match status" value="1"/>
</dbReference>
<dbReference type="GO" id="GO:0004674">
    <property type="term" value="F:protein serine/threonine kinase activity"/>
    <property type="evidence" value="ECO:0007669"/>
    <property type="project" value="UniProtKB-KW"/>
</dbReference>
<reference evidence="9" key="1">
    <citation type="submission" date="2016-10" db="EMBL/GenBank/DDBJ databases">
        <authorList>
            <person name="Benchimol M."/>
            <person name="Almeida L.G."/>
            <person name="Vasconcelos A.T."/>
            <person name="Perreira-Neves A."/>
            <person name="Rosa I.A."/>
            <person name="Tasca T."/>
            <person name="Bogo M.R."/>
            <person name="de Souza W."/>
        </authorList>
    </citation>
    <scope>NUCLEOTIDE SEQUENCE [LARGE SCALE GENOMIC DNA]</scope>
    <source>
        <strain evidence="9">K</strain>
    </source>
</reference>
<comment type="caution">
    <text evidence="9">The sequence shown here is derived from an EMBL/GenBank/DDBJ whole genome shotgun (WGS) entry which is preliminary data.</text>
</comment>
<evidence type="ECO:0000256" key="3">
    <source>
        <dbReference type="ARBA" id="ARBA00022741"/>
    </source>
</evidence>